<feature type="transmembrane region" description="Helical" evidence="8">
    <location>
        <begin position="143"/>
        <end position="164"/>
    </location>
</feature>
<dbReference type="PANTHER" id="PTHR30472:SF67">
    <property type="entry name" value="PERMEASE OF ABC TRANSPORTER-RELATED"/>
    <property type="match status" value="1"/>
</dbReference>
<dbReference type="Proteomes" id="UP000010716">
    <property type="component" value="Unassembled WGS sequence"/>
</dbReference>
<feature type="transmembrane region" description="Helical" evidence="8">
    <location>
        <begin position="48"/>
        <end position="72"/>
    </location>
</feature>
<organism evidence="9 10">
    <name type="scientific">Caldalkalibacillus thermarum (strain TA2.A1)</name>
    <dbReference type="NCBI Taxonomy" id="986075"/>
    <lineage>
        <taxon>Bacteria</taxon>
        <taxon>Bacillati</taxon>
        <taxon>Bacillota</taxon>
        <taxon>Bacilli</taxon>
        <taxon>Bacillales</taxon>
        <taxon>Bacillaceae</taxon>
        <taxon>Caldalkalibacillus</taxon>
    </lineage>
</organism>
<dbReference type="GO" id="GO:0005886">
    <property type="term" value="C:plasma membrane"/>
    <property type="evidence" value="ECO:0007669"/>
    <property type="project" value="UniProtKB-SubCell"/>
</dbReference>
<sequence length="393" mass="41713">MLQLWLPYPVVGSMAETMGNTDQNKKITLATGFNRPLFQRDQTQRFKLVVGLALLGLTFVVSLTVAVMIGPVSVPPLTVWQIILANLPWIGGAVTADWSTAHGHIVWDIRLPRVLLAGLVGAGLATVGVAIQALVRNSLADPYILGVSSGASVGATTVIVAGAFGLLGQYALALAAFGGALLSVMLVFVIAQIGGRISIVRLLLAGIAISMVLSSLTSFIVMTAPREEAIRSALFWMMGSLAGARWEYLTIPVLVIAAGLFYLLIQFRTLNALLMGDEAATTLGVDVHRFRKILIMVTALITGVLVAVSGAIGFVGLMIPHMVRLVVGADHRLVLPFSALAGAIFLIWADVFARMILAPEELPIGIVTALCGGPFFIWLLRSRQYSFGGSEQG</sequence>
<feature type="transmembrane region" description="Helical" evidence="8">
    <location>
        <begin position="362"/>
        <end position="380"/>
    </location>
</feature>
<evidence type="ECO:0000313" key="10">
    <source>
        <dbReference type="Proteomes" id="UP000010716"/>
    </source>
</evidence>
<feature type="transmembrane region" description="Helical" evidence="8">
    <location>
        <begin position="333"/>
        <end position="356"/>
    </location>
</feature>
<dbReference type="eggNOG" id="COG0609">
    <property type="taxonomic scope" value="Bacteria"/>
</dbReference>
<dbReference type="Gene3D" id="1.10.3470.10">
    <property type="entry name" value="ABC transporter involved in vitamin B12 uptake, BtuC"/>
    <property type="match status" value="1"/>
</dbReference>
<dbReference type="SUPFAM" id="SSF81345">
    <property type="entry name" value="ABC transporter involved in vitamin B12 uptake, BtuC"/>
    <property type="match status" value="1"/>
</dbReference>
<evidence type="ECO:0000256" key="5">
    <source>
        <dbReference type="ARBA" id="ARBA00022692"/>
    </source>
</evidence>
<evidence type="ECO:0000256" key="7">
    <source>
        <dbReference type="ARBA" id="ARBA00023136"/>
    </source>
</evidence>
<feature type="transmembrane region" description="Helical" evidence="8">
    <location>
        <begin position="293"/>
        <end position="321"/>
    </location>
</feature>
<dbReference type="RefSeq" id="WP_007506453.1">
    <property type="nucleotide sequence ID" value="NZ_AFCE01000165.1"/>
</dbReference>
<dbReference type="InterPro" id="IPR000522">
    <property type="entry name" value="ABC_transptr_permease_BtuC"/>
</dbReference>
<keyword evidence="3" id="KW-0813">Transport</keyword>
<dbReference type="Pfam" id="PF01032">
    <property type="entry name" value="FecCD"/>
    <property type="match status" value="1"/>
</dbReference>
<dbReference type="AlphaFoldDB" id="F5LAZ1"/>
<evidence type="ECO:0000256" key="3">
    <source>
        <dbReference type="ARBA" id="ARBA00022448"/>
    </source>
</evidence>
<comment type="similarity">
    <text evidence="2">Belongs to the binding-protein-dependent transport system permease family. FecCD subfamily.</text>
</comment>
<dbReference type="PANTHER" id="PTHR30472">
    <property type="entry name" value="FERRIC ENTEROBACTIN TRANSPORT SYSTEM PERMEASE PROTEIN"/>
    <property type="match status" value="1"/>
</dbReference>
<feature type="transmembrane region" description="Helical" evidence="8">
    <location>
        <begin position="199"/>
        <end position="225"/>
    </location>
</feature>
<dbReference type="GO" id="GO:0033214">
    <property type="term" value="P:siderophore-iron import into cell"/>
    <property type="evidence" value="ECO:0007669"/>
    <property type="project" value="TreeGrafter"/>
</dbReference>
<evidence type="ECO:0000313" key="9">
    <source>
        <dbReference type="EMBL" id="EGL81530.1"/>
    </source>
</evidence>
<evidence type="ECO:0000256" key="4">
    <source>
        <dbReference type="ARBA" id="ARBA00022475"/>
    </source>
</evidence>
<name>F5LAZ1_CALTT</name>
<comment type="caution">
    <text evidence="9">The sequence shown here is derived from an EMBL/GenBank/DDBJ whole genome shotgun (WGS) entry which is preliminary data.</text>
</comment>
<keyword evidence="4" id="KW-1003">Cell membrane</keyword>
<keyword evidence="6 8" id="KW-1133">Transmembrane helix</keyword>
<dbReference type="GO" id="GO:0022857">
    <property type="term" value="F:transmembrane transporter activity"/>
    <property type="evidence" value="ECO:0007669"/>
    <property type="project" value="InterPro"/>
</dbReference>
<feature type="transmembrane region" description="Helical" evidence="8">
    <location>
        <begin position="111"/>
        <end position="131"/>
    </location>
</feature>
<dbReference type="CDD" id="cd06550">
    <property type="entry name" value="TM_ABC_iron-siderophores_like"/>
    <property type="match status" value="1"/>
</dbReference>
<keyword evidence="5 8" id="KW-0812">Transmembrane</keyword>
<keyword evidence="7 8" id="KW-0472">Membrane</keyword>
<accession>F5LAZ1</accession>
<evidence type="ECO:0000256" key="6">
    <source>
        <dbReference type="ARBA" id="ARBA00022989"/>
    </source>
</evidence>
<protein>
    <submittedName>
        <fullName evidence="9">ABC-type transporter, integral membrane subunit</fullName>
    </submittedName>
</protein>
<dbReference type="EMBL" id="AFCE01000165">
    <property type="protein sequence ID" value="EGL81530.1"/>
    <property type="molecule type" value="Genomic_DNA"/>
</dbReference>
<comment type="subcellular location">
    <subcellularLocation>
        <location evidence="1">Cell membrane</location>
        <topology evidence="1">Multi-pass membrane protein</topology>
    </subcellularLocation>
</comment>
<gene>
    <name evidence="9" type="ORF">CathTA2_3076</name>
</gene>
<evidence type="ECO:0000256" key="8">
    <source>
        <dbReference type="SAM" id="Phobius"/>
    </source>
</evidence>
<dbReference type="InterPro" id="IPR037294">
    <property type="entry name" value="ABC_BtuC-like"/>
</dbReference>
<evidence type="ECO:0000256" key="1">
    <source>
        <dbReference type="ARBA" id="ARBA00004651"/>
    </source>
</evidence>
<evidence type="ECO:0000256" key="2">
    <source>
        <dbReference type="ARBA" id="ARBA00007935"/>
    </source>
</evidence>
<feature type="transmembrane region" description="Helical" evidence="8">
    <location>
        <begin position="246"/>
        <end position="265"/>
    </location>
</feature>
<proteinExistence type="inferred from homology"/>
<reference evidence="9 10" key="1">
    <citation type="journal article" date="2011" name="J. Bacteriol.">
        <title>Draft genome sequence of the thermoalkaliphilic Caldalkalibacillus thermarum strain TA2.A1.</title>
        <authorList>
            <person name="Kalamorz F."/>
            <person name="Keis S."/>
            <person name="McMillan D.G."/>
            <person name="Olsson K."/>
            <person name="Stanton J.A."/>
            <person name="Stockwell P."/>
            <person name="Black M.A."/>
            <person name="Klingeman D.M."/>
            <person name="Land M.L."/>
            <person name="Han C.S."/>
            <person name="Martin S.L."/>
            <person name="Becher S.A."/>
            <person name="Peddie C.J."/>
            <person name="Morgan H.W."/>
            <person name="Matthies D."/>
            <person name="Preiss L."/>
            <person name="Meier T."/>
            <person name="Brown S.D."/>
            <person name="Cook G.M."/>
        </authorList>
    </citation>
    <scope>NUCLEOTIDE SEQUENCE [LARGE SCALE GENOMIC DNA]</scope>
    <source>
        <strain evidence="9 10">TA2.A1</strain>
    </source>
</reference>
<feature type="transmembrane region" description="Helical" evidence="8">
    <location>
        <begin position="171"/>
        <end position="193"/>
    </location>
</feature>
<dbReference type="FunFam" id="1.10.3470.10:FF:000001">
    <property type="entry name" value="Vitamin B12 ABC transporter permease BtuC"/>
    <property type="match status" value="1"/>
</dbReference>